<feature type="compositionally biased region" description="Low complexity" evidence="1">
    <location>
        <begin position="348"/>
        <end position="357"/>
    </location>
</feature>
<dbReference type="STRING" id="745531.A0A0C3P4A4"/>
<feature type="compositionally biased region" description="Polar residues" evidence="1">
    <location>
        <begin position="328"/>
        <end position="347"/>
    </location>
</feature>
<accession>A0A0C3P4A4</accession>
<feature type="compositionally biased region" description="Low complexity" evidence="1">
    <location>
        <begin position="91"/>
        <end position="101"/>
    </location>
</feature>
<protein>
    <recommendedName>
        <fullName evidence="2">BTB domain-containing protein</fullName>
    </recommendedName>
</protein>
<gene>
    <name evidence="3" type="ORF">PHLGIDRAFT_113393</name>
</gene>
<evidence type="ECO:0000259" key="2">
    <source>
        <dbReference type="PROSITE" id="PS50097"/>
    </source>
</evidence>
<feature type="compositionally biased region" description="Basic residues" evidence="1">
    <location>
        <begin position="11"/>
        <end position="20"/>
    </location>
</feature>
<evidence type="ECO:0000256" key="1">
    <source>
        <dbReference type="SAM" id="MobiDB-lite"/>
    </source>
</evidence>
<feature type="region of interest" description="Disordered" evidence="1">
    <location>
        <begin position="468"/>
        <end position="520"/>
    </location>
</feature>
<name>A0A0C3P4A4_PHLG1</name>
<evidence type="ECO:0000313" key="3">
    <source>
        <dbReference type="EMBL" id="KIP12799.1"/>
    </source>
</evidence>
<dbReference type="PANTHER" id="PTHR24413">
    <property type="entry name" value="SPECKLE-TYPE POZ PROTEIN"/>
    <property type="match status" value="1"/>
</dbReference>
<dbReference type="InterPro" id="IPR000210">
    <property type="entry name" value="BTB/POZ_dom"/>
</dbReference>
<reference evidence="3 4" key="1">
    <citation type="journal article" date="2014" name="PLoS Genet.">
        <title>Analysis of the Phlebiopsis gigantea genome, transcriptome and secretome provides insight into its pioneer colonization strategies of wood.</title>
        <authorList>
            <person name="Hori C."/>
            <person name="Ishida T."/>
            <person name="Igarashi K."/>
            <person name="Samejima M."/>
            <person name="Suzuki H."/>
            <person name="Master E."/>
            <person name="Ferreira P."/>
            <person name="Ruiz-Duenas F.J."/>
            <person name="Held B."/>
            <person name="Canessa P."/>
            <person name="Larrondo L.F."/>
            <person name="Schmoll M."/>
            <person name="Druzhinina I.S."/>
            <person name="Kubicek C.P."/>
            <person name="Gaskell J.A."/>
            <person name="Kersten P."/>
            <person name="St John F."/>
            <person name="Glasner J."/>
            <person name="Sabat G."/>
            <person name="Splinter BonDurant S."/>
            <person name="Syed K."/>
            <person name="Yadav J."/>
            <person name="Mgbeahuruike A.C."/>
            <person name="Kovalchuk A."/>
            <person name="Asiegbu F.O."/>
            <person name="Lackner G."/>
            <person name="Hoffmeister D."/>
            <person name="Rencoret J."/>
            <person name="Gutierrez A."/>
            <person name="Sun H."/>
            <person name="Lindquist E."/>
            <person name="Barry K."/>
            <person name="Riley R."/>
            <person name="Grigoriev I.V."/>
            <person name="Henrissat B."/>
            <person name="Kues U."/>
            <person name="Berka R.M."/>
            <person name="Martinez A.T."/>
            <person name="Covert S.F."/>
            <person name="Blanchette R.A."/>
            <person name="Cullen D."/>
        </authorList>
    </citation>
    <scope>NUCLEOTIDE SEQUENCE [LARGE SCALE GENOMIC DNA]</scope>
    <source>
        <strain evidence="3 4">11061_1 CR5-6</strain>
    </source>
</reference>
<evidence type="ECO:0000313" key="4">
    <source>
        <dbReference type="Proteomes" id="UP000053257"/>
    </source>
</evidence>
<dbReference type="CDD" id="cd18186">
    <property type="entry name" value="BTB_POZ_ZBTB_KLHL-like"/>
    <property type="match status" value="1"/>
</dbReference>
<dbReference type="SUPFAM" id="SSF54695">
    <property type="entry name" value="POZ domain"/>
    <property type="match status" value="1"/>
</dbReference>
<sequence>MAVADQSVGLRARHGPRSSTKRMTEIPRQGSPRIASTGLALSPNRPSPLSGRPHWPYSTYSHAHRPSSSSSSISGSSVTLPAMPVWDLRPSGSTSVGTSSPAGLVRRLSTGPAAQDDNTRHWSFTAFEWIVRDVHRLRDYMENMDAGTEATDFDVLRESPMLGDGKFKLEIAYKPPADIPEGSKPQLSLFVTSVMLEYAHTDYEICTSMFAGIKCQEDRAGERGARSDWAWEYWQNDWVFREDSEVWECPLPPLSDLLDNTRIRHTDSFVICVQIHCPVGPFFPQQPSAAYVPKELLDGLEALLDNANTGDVQFVCLERREDEDAEANSPTVANSPDTPLATPQSGRSSTASSTTTSFLPHRLARKRVIYAHSDILIRRSEYFATMLNSSFSETSALPGERKTYTIVVEEADFATIYWLLKWVYANWLLFKEHDNPKAAIDGVGVGWSVRWLDSPRRAADEWAWTPFSTRHAPSEGGDARSVTSAESGPAKKGKAPASTAMPKGSIAPSPVRRAATTATGTTAPATLTVAHRYGMPGLAALALEHMMATLTPAGSFALLLASATWEELHRLVEDYVVEKWDEVSVSDEFEQCCQEVAAGEWGTEGGKTLTALFRRLRAPR</sequence>
<feature type="region of interest" description="Disordered" evidence="1">
    <location>
        <begin position="1"/>
        <end position="54"/>
    </location>
</feature>
<dbReference type="EMBL" id="KN840438">
    <property type="protein sequence ID" value="KIP12799.1"/>
    <property type="molecule type" value="Genomic_DNA"/>
</dbReference>
<feature type="region of interest" description="Disordered" evidence="1">
    <location>
        <begin position="323"/>
        <end position="357"/>
    </location>
</feature>
<feature type="domain" description="BTB" evidence="2">
    <location>
        <begin position="367"/>
        <end position="432"/>
    </location>
</feature>
<organism evidence="3 4">
    <name type="scientific">Phlebiopsis gigantea (strain 11061_1 CR5-6)</name>
    <name type="common">White-rot fungus</name>
    <name type="synonym">Peniophora gigantea</name>
    <dbReference type="NCBI Taxonomy" id="745531"/>
    <lineage>
        <taxon>Eukaryota</taxon>
        <taxon>Fungi</taxon>
        <taxon>Dikarya</taxon>
        <taxon>Basidiomycota</taxon>
        <taxon>Agaricomycotina</taxon>
        <taxon>Agaricomycetes</taxon>
        <taxon>Polyporales</taxon>
        <taxon>Phanerochaetaceae</taxon>
        <taxon>Phlebiopsis</taxon>
    </lineage>
</organism>
<dbReference type="OrthoDB" id="288590at2759"/>
<feature type="region of interest" description="Disordered" evidence="1">
    <location>
        <begin position="91"/>
        <end position="115"/>
    </location>
</feature>
<proteinExistence type="predicted"/>
<dbReference type="AlphaFoldDB" id="A0A0C3P4A4"/>
<dbReference type="InterPro" id="IPR011333">
    <property type="entry name" value="SKP1/BTB/POZ_sf"/>
</dbReference>
<dbReference type="PROSITE" id="PS50097">
    <property type="entry name" value="BTB"/>
    <property type="match status" value="1"/>
</dbReference>
<keyword evidence="4" id="KW-1185">Reference proteome</keyword>
<dbReference type="Proteomes" id="UP000053257">
    <property type="component" value="Unassembled WGS sequence"/>
</dbReference>
<dbReference type="HOGENOM" id="CLU_011083_0_0_1"/>
<dbReference type="Gene3D" id="3.30.710.10">
    <property type="entry name" value="Potassium Channel Kv1.1, Chain A"/>
    <property type="match status" value="1"/>
</dbReference>